<dbReference type="PANTHER" id="PTHR12558:SF13">
    <property type="entry name" value="CELL DIVISION CYCLE PROTEIN 27 HOMOLOG"/>
    <property type="match status" value="1"/>
</dbReference>
<dbReference type="EMBL" id="CP165644">
    <property type="protein sequence ID" value="XDU67529.1"/>
    <property type="molecule type" value="Genomic_DNA"/>
</dbReference>
<organism evidence="2">
    <name type="scientific">Leptotrichia rugosa</name>
    <dbReference type="NCBI Taxonomy" id="3239302"/>
    <lineage>
        <taxon>Bacteria</taxon>
        <taxon>Fusobacteriati</taxon>
        <taxon>Fusobacteriota</taxon>
        <taxon>Fusobacteriia</taxon>
        <taxon>Fusobacteriales</taxon>
        <taxon>Leptotrichiaceae</taxon>
        <taxon>Leptotrichia</taxon>
    </lineage>
</organism>
<evidence type="ECO:0000256" key="1">
    <source>
        <dbReference type="PROSITE-ProRule" id="PRU00339"/>
    </source>
</evidence>
<dbReference type="Gene3D" id="1.25.40.10">
    <property type="entry name" value="Tetratricopeptide repeat domain"/>
    <property type="match status" value="2"/>
</dbReference>
<accession>A0AB39VK79</accession>
<dbReference type="KEGG" id="lrug:AB8B22_03700"/>
<gene>
    <name evidence="2" type="ORF">AB8B22_03700</name>
</gene>
<dbReference type="SMART" id="SM00028">
    <property type="entry name" value="TPR"/>
    <property type="match status" value="4"/>
</dbReference>
<dbReference type="SUPFAM" id="SSF48452">
    <property type="entry name" value="TPR-like"/>
    <property type="match status" value="1"/>
</dbReference>
<reference evidence="2" key="1">
    <citation type="submission" date="2024-07" db="EMBL/GenBank/DDBJ databases">
        <authorList>
            <person name="Li X.-J."/>
            <person name="Wang X."/>
        </authorList>
    </citation>
    <scope>NUCLEOTIDE SEQUENCE</scope>
    <source>
        <strain evidence="2">HSP-334</strain>
    </source>
</reference>
<proteinExistence type="predicted"/>
<name>A0AB39VK79_9FUSO</name>
<dbReference type="InterPro" id="IPR011990">
    <property type="entry name" value="TPR-like_helical_dom_sf"/>
</dbReference>
<feature type="repeat" description="TPR" evidence="1">
    <location>
        <begin position="102"/>
        <end position="135"/>
    </location>
</feature>
<feature type="repeat" description="TPR" evidence="1">
    <location>
        <begin position="34"/>
        <end position="67"/>
    </location>
</feature>
<keyword evidence="1" id="KW-0802">TPR repeat</keyword>
<dbReference type="RefSeq" id="WP_094080708.1">
    <property type="nucleotide sequence ID" value="NZ_CP165644.1"/>
</dbReference>
<dbReference type="AlphaFoldDB" id="A0AB39VK79"/>
<evidence type="ECO:0000313" key="2">
    <source>
        <dbReference type="EMBL" id="XDU67529.1"/>
    </source>
</evidence>
<dbReference type="InterPro" id="IPR019734">
    <property type="entry name" value="TPR_rpt"/>
</dbReference>
<protein>
    <submittedName>
        <fullName evidence="2">Tetratricopeptide repeat protein</fullName>
    </submittedName>
</protein>
<dbReference type="Pfam" id="PF13181">
    <property type="entry name" value="TPR_8"/>
    <property type="match status" value="1"/>
</dbReference>
<sequence length="193" mass="22957">MLETLIFREIRYNDNNEELLKESLEKLKSNPNDVRTLQTLASTYHALKENDKAIEIYKKLVKLQPKNHEIWAFLGYLYYENEDFSKACENLEKALDLCPIEPFVLFLLGNIYSRKGEITKAVDCYEMAIFFDFDMYIAHIDFARKYEHMGRHKKALDEYKAAYDIDSRDEGLAEKIEYLENKYKEYLSDEKIS</sequence>
<dbReference type="Pfam" id="PF13428">
    <property type="entry name" value="TPR_14"/>
    <property type="match status" value="1"/>
</dbReference>
<feature type="repeat" description="TPR" evidence="1">
    <location>
        <begin position="68"/>
        <end position="101"/>
    </location>
</feature>
<dbReference type="PROSITE" id="PS50005">
    <property type="entry name" value="TPR"/>
    <property type="match status" value="3"/>
</dbReference>
<dbReference type="PANTHER" id="PTHR12558">
    <property type="entry name" value="CELL DIVISION CYCLE 16,23,27"/>
    <property type="match status" value="1"/>
</dbReference>